<feature type="region of interest" description="Disordered" evidence="1">
    <location>
        <begin position="1"/>
        <end position="62"/>
    </location>
</feature>
<feature type="region of interest" description="Disordered" evidence="1">
    <location>
        <begin position="299"/>
        <end position="346"/>
    </location>
</feature>
<evidence type="ECO:0000259" key="2">
    <source>
        <dbReference type="PROSITE" id="PS00036"/>
    </source>
</evidence>
<dbReference type="EMBL" id="JASEJX010000014">
    <property type="protein sequence ID" value="KAK4516596.1"/>
    <property type="molecule type" value="Genomic_DNA"/>
</dbReference>
<reference evidence="3 4" key="1">
    <citation type="submission" date="2022-11" db="EMBL/GenBank/DDBJ databases">
        <title>Mucor velutinosus strain NIH1002 WGS.</title>
        <authorList>
            <person name="Subramanian P."/>
            <person name="Mullikin J.C."/>
            <person name="Segre J.A."/>
            <person name="Zelazny A.M."/>
        </authorList>
    </citation>
    <scope>NUCLEOTIDE SEQUENCE [LARGE SCALE GENOMIC DNA]</scope>
    <source>
        <strain evidence="3 4">NIH1002</strain>
    </source>
</reference>
<feature type="domain" description="BZIP" evidence="2">
    <location>
        <begin position="43"/>
        <end position="57"/>
    </location>
</feature>
<feature type="compositionally biased region" description="Low complexity" evidence="1">
    <location>
        <begin position="369"/>
        <end position="385"/>
    </location>
</feature>
<dbReference type="RefSeq" id="XP_064683262.1">
    <property type="nucleotide sequence ID" value="XM_064830760.1"/>
</dbReference>
<dbReference type="GO" id="GO:0003700">
    <property type="term" value="F:DNA-binding transcription factor activity"/>
    <property type="evidence" value="ECO:0007669"/>
    <property type="project" value="InterPro"/>
</dbReference>
<dbReference type="PROSITE" id="PS00036">
    <property type="entry name" value="BZIP_BASIC"/>
    <property type="match status" value="1"/>
</dbReference>
<organism evidence="3 4">
    <name type="scientific">Mucor velutinosus</name>
    <dbReference type="NCBI Taxonomy" id="708070"/>
    <lineage>
        <taxon>Eukaryota</taxon>
        <taxon>Fungi</taxon>
        <taxon>Fungi incertae sedis</taxon>
        <taxon>Mucoromycota</taxon>
        <taxon>Mucoromycotina</taxon>
        <taxon>Mucoromycetes</taxon>
        <taxon>Mucorales</taxon>
        <taxon>Mucorineae</taxon>
        <taxon>Mucoraceae</taxon>
        <taxon>Mucor</taxon>
    </lineage>
</organism>
<protein>
    <recommendedName>
        <fullName evidence="2">BZIP domain-containing protein</fullName>
    </recommendedName>
</protein>
<dbReference type="PANTHER" id="PTHR38116">
    <property type="entry name" value="CHROMOSOME 7, WHOLE GENOME SHOTGUN SEQUENCE"/>
    <property type="match status" value="1"/>
</dbReference>
<comment type="caution">
    <text evidence="3">The sequence shown here is derived from an EMBL/GenBank/DDBJ whole genome shotgun (WGS) entry which is preliminary data.</text>
</comment>
<dbReference type="InterPro" id="IPR046347">
    <property type="entry name" value="bZIP_sf"/>
</dbReference>
<feature type="compositionally biased region" description="Polar residues" evidence="1">
    <location>
        <begin position="299"/>
        <end position="328"/>
    </location>
</feature>
<dbReference type="Proteomes" id="UP001304243">
    <property type="component" value="Unassembled WGS sequence"/>
</dbReference>
<gene>
    <name evidence="3" type="ORF">ATC70_011571</name>
</gene>
<evidence type="ECO:0000256" key="1">
    <source>
        <dbReference type="SAM" id="MobiDB-lite"/>
    </source>
</evidence>
<sequence>MSGIAFEHFDPELELGNLDENGRPIRPRKKPGRKPNPPSPAQRKAQNRAAQRAFRERKRREMREAESTVKRCIYARDQALGEVRRLKRRLEELQFETNYLKGYALTLKMACVANQVEVPKFWDTGVTDEIGSEELTFSKTKGVPQQLEVFLDKKMNIISIDQHVSSLHHLQNETNTMSDNDLPPSSILSCSSSISSYLVDEEQAAQSPLSSSTSSSSFSDAVSPGASSFVSDFENAIQAHNHHPNLGSNSNNNNNNDFDINDTLSSIAPQLASHLETPFFQQLLNTDLVGTHLQQPCATRYATSPSPTSNDFPTTEQQQQIGMSSASPNDIIDQQQQPVEEEEEKVIDAKTGLVRTVTEYVDTMDADDSSSSSASSASSASSVNSSDKKVFPPMTPLDAIHQMRAVKNLSPSTRALFTPTELQRTIRHDTRIDVVPGAALRDHMILFQDFYNANDLFDYLAESSVFLGGELGNPDSWFVPPNFFKRYWFLCPNHKHKRMDNAAEIMVNLGKKMIELMAQRKQMYIERDQYADYFPEPTKEQVEQQVQQAVDDEFLHRDEQQHLNDMYQQQQQQCMEMFAMDEDDDEDMRDQTSTSAATAQQQHGPLNLLDSDLPLDQFMTMINNATMPRLAPHSFAV</sequence>
<dbReference type="GeneID" id="89955257"/>
<proteinExistence type="predicted"/>
<dbReference type="InterPro" id="IPR004827">
    <property type="entry name" value="bZIP"/>
</dbReference>
<name>A0AAN7DKB6_9FUNG</name>
<feature type="compositionally biased region" description="Low complexity" evidence="1">
    <location>
        <begin position="591"/>
        <end position="609"/>
    </location>
</feature>
<dbReference type="Gene3D" id="1.20.5.170">
    <property type="match status" value="1"/>
</dbReference>
<keyword evidence="4" id="KW-1185">Reference proteome</keyword>
<feature type="region of interest" description="Disordered" evidence="1">
    <location>
        <begin position="583"/>
        <end position="609"/>
    </location>
</feature>
<dbReference type="PANTHER" id="PTHR38116:SF9">
    <property type="entry name" value="BZIP DOMAIN-CONTAINING PROTEIN"/>
    <property type="match status" value="1"/>
</dbReference>
<accession>A0AAN7DKB6</accession>
<dbReference type="AlphaFoldDB" id="A0AAN7DKB6"/>
<evidence type="ECO:0000313" key="4">
    <source>
        <dbReference type="Proteomes" id="UP001304243"/>
    </source>
</evidence>
<feature type="compositionally biased region" description="Low complexity" evidence="1">
    <location>
        <begin position="41"/>
        <end position="52"/>
    </location>
</feature>
<feature type="region of interest" description="Disordered" evidence="1">
    <location>
        <begin position="364"/>
        <end position="390"/>
    </location>
</feature>
<dbReference type="SUPFAM" id="SSF57959">
    <property type="entry name" value="Leucine zipper domain"/>
    <property type="match status" value="1"/>
</dbReference>
<evidence type="ECO:0000313" key="3">
    <source>
        <dbReference type="EMBL" id="KAK4516596.1"/>
    </source>
</evidence>